<dbReference type="PANTHER" id="PTHR33678">
    <property type="entry name" value="BLL1576 PROTEIN"/>
    <property type="match status" value="1"/>
</dbReference>
<dbReference type="Pfam" id="PF13005">
    <property type="entry name" value="zf-IS66"/>
    <property type="match status" value="1"/>
</dbReference>
<evidence type="ECO:0000313" key="5">
    <source>
        <dbReference type="Proteomes" id="UP000199048"/>
    </source>
</evidence>
<evidence type="ECO:0000259" key="3">
    <source>
        <dbReference type="Pfam" id="PF13007"/>
    </source>
</evidence>
<name>A0A1I4VE64_9HYPH</name>
<dbReference type="InterPro" id="IPR024474">
    <property type="entry name" value="Znf_dom_IS66"/>
</dbReference>
<feature type="domain" description="Transposase TnpC homeodomain" evidence="3">
    <location>
        <begin position="28"/>
        <end position="100"/>
    </location>
</feature>
<evidence type="ECO:0000259" key="2">
    <source>
        <dbReference type="Pfam" id="PF13005"/>
    </source>
</evidence>
<dbReference type="InterPro" id="IPR004291">
    <property type="entry name" value="Transposase_IS66_central"/>
</dbReference>
<reference evidence="5" key="1">
    <citation type="submission" date="2016-10" db="EMBL/GenBank/DDBJ databases">
        <authorList>
            <person name="Varghese N."/>
            <person name="Submissions S."/>
        </authorList>
    </citation>
    <scope>NUCLEOTIDE SEQUENCE [LARGE SCALE GENOMIC DNA]</scope>
    <source>
        <strain evidence="5">BL36</strain>
    </source>
</reference>
<evidence type="ECO:0000313" key="4">
    <source>
        <dbReference type="EMBL" id="SFM99398.1"/>
    </source>
</evidence>
<dbReference type="Pfam" id="PF13007">
    <property type="entry name" value="LZ_Tnp_IS66"/>
    <property type="match status" value="1"/>
</dbReference>
<accession>A0A1I4VE64</accession>
<organism evidence="4 5">
    <name type="scientific">Methylobacterium pseudosasicola</name>
    <dbReference type="NCBI Taxonomy" id="582667"/>
    <lineage>
        <taxon>Bacteria</taxon>
        <taxon>Pseudomonadati</taxon>
        <taxon>Pseudomonadota</taxon>
        <taxon>Alphaproteobacteria</taxon>
        <taxon>Hyphomicrobiales</taxon>
        <taxon>Methylobacteriaceae</taxon>
        <taxon>Methylobacterium</taxon>
    </lineage>
</organism>
<dbReference type="PANTHER" id="PTHR33678:SF1">
    <property type="entry name" value="BLL1576 PROTEIN"/>
    <property type="match status" value="1"/>
</dbReference>
<sequence length="209" mass="22766">MAKPASPSSDDPETLKALLAEERAENEQLRQIILAMQRHRFGRRAESLPEDQLLLGLEEAEQVEAAGHAAKEAEPAKKAVRVGKRRTNLGALRAHLPRVETLVDIDGTACPCCSGALHKIGEDVSKRLDVAPAQFRVLVLRRPRYACRACGDAIMQAPAPGRLIEGGLPTDALVAQVLVSKYADHLPLYRQAQIFARQGVVLDRSTLAD</sequence>
<keyword evidence="5" id="KW-1185">Reference proteome</keyword>
<dbReference type="Pfam" id="PF03050">
    <property type="entry name" value="DDE_Tnp_IS66"/>
    <property type="match status" value="1"/>
</dbReference>
<evidence type="ECO:0000259" key="1">
    <source>
        <dbReference type="Pfam" id="PF03050"/>
    </source>
</evidence>
<dbReference type="STRING" id="582667.SAMN05192568_10968"/>
<dbReference type="InterPro" id="IPR024463">
    <property type="entry name" value="Transposase_TnpC_homeodom"/>
</dbReference>
<dbReference type="Proteomes" id="UP000199048">
    <property type="component" value="Unassembled WGS sequence"/>
</dbReference>
<gene>
    <name evidence="4" type="ORF">SAMN05192568_10968</name>
</gene>
<dbReference type="AlphaFoldDB" id="A0A1I4VE64"/>
<protein>
    <submittedName>
        <fullName evidence="4">Transposase</fullName>
    </submittedName>
</protein>
<dbReference type="InterPro" id="IPR052344">
    <property type="entry name" value="Transposase-related"/>
</dbReference>
<proteinExistence type="predicted"/>
<feature type="domain" description="Transposase IS66 central" evidence="1">
    <location>
        <begin position="167"/>
        <end position="209"/>
    </location>
</feature>
<feature type="domain" description="Transposase IS66 zinc-finger binding" evidence="2">
    <location>
        <begin position="108"/>
        <end position="151"/>
    </location>
</feature>
<dbReference type="EMBL" id="FOTK01000096">
    <property type="protein sequence ID" value="SFM99398.1"/>
    <property type="molecule type" value="Genomic_DNA"/>
</dbReference>